<feature type="non-terminal residue" evidence="2">
    <location>
        <position position="1"/>
    </location>
</feature>
<proteinExistence type="predicted"/>
<reference evidence="2 3" key="1">
    <citation type="submission" date="2024-05" db="EMBL/GenBank/DDBJ databases">
        <title>Genome sequencing and assembly of Indian major carp, Cirrhinus mrigala (Hamilton, 1822).</title>
        <authorList>
            <person name="Mohindra V."/>
            <person name="Chowdhury L.M."/>
            <person name="Lal K."/>
            <person name="Jena J.K."/>
        </authorList>
    </citation>
    <scope>NUCLEOTIDE SEQUENCE [LARGE SCALE GENOMIC DNA]</scope>
    <source>
        <strain evidence="2">CM1030</strain>
        <tissue evidence="2">Blood</tissue>
    </source>
</reference>
<sequence>SAKNSDFGIWNQPPGSNMYPNPLPIAPPNVVGPPGPFGASGYPGPPHAQFDAPGYPGPPLAQFGAHSFPVPPGQFGPVSHQSDPSAPPPYQDYQSYP</sequence>
<protein>
    <submittedName>
        <fullName evidence="2">Uncharacterized protein</fullName>
    </submittedName>
</protein>
<feature type="non-terminal residue" evidence="2">
    <location>
        <position position="97"/>
    </location>
</feature>
<dbReference type="EMBL" id="JAMKFB020000005">
    <property type="protein sequence ID" value="KAL0192373.1"/>
    <property type="molecule type" value="Genomic_DNA"/>
</dbReference>
<evidence type="ECO:0000313" key="2">
    <source>
        <dbReference type="EMBL" id="KAL0192373.1"/>
    </source>
</evidence>
<name>A0ABD0R245_CIRMR</name>
<organism evidence="2 3">
    <name type="scientific">Cirrhinus mrigala</name>
    <name type="common">Mrigala</name>
    <dbReference type="NCBI Taxonomy" id="683832"/>
    <lineage>
        <taxon>Eukaryota</taxon>
        <taxon>Metazoa</taxon>
        <taxon>Chordata</taxon>
        <taxon>Craniata</taxon>
        <taxon>Vertebrata</taxon>
        <taxon>Euteleostomi</taxon>
        <taxon>Actinopterygii</taxon>
        <taxon>Neopterygii</taxon>
        <taxon>Teleostei</taxon>
        <taxon>Ostariophysi</taxon>
        <taxon>Cypriniformes</taxon>
        <taxon>Cyprinidae</taxon>
        <taxon>Labeoninae</taxon>
        <taxon>Labeonini</taxon>
        <taxon>Cirrhinus</taxon>
    </lineage>
</organism>
<accession>A0ABD0R245</accession>
<dbReference type="Proteomes" id="UP001529510">
    <property type="component" value="Unassembled WGS sequence"/>
</dbReference>
<comment type="caution">
    <text evidence="2">The sequence shown here is derived from an EMBL/GenBank/DDBJ whole genome shotgun (WGS) entry which is preliminary data.</text>
</comment>
<dbReference type="AlphaFoldDB" id="A0ABD0R245"/>
<keyword evidence="3" id="KW-1185">Reference proteome</keyword>
<evidence type="ECO:0000313" key="3">
    <source>
        <dbReference type="Proteomes" id="UP001529510"/>
    </source>
</evidence>
<gene>
    <name evidence="2" type="ORF">M9458_010669</name>
</gene>
<evidence type="ECO:0000256" key="1">
    <source>
        <dbReference type="SAM" id="MobiDB-lite"/>
    </source>
</evidence>
<feature type="compositionally biased region" description="Pro residues" evidence="1">
    <location>
        <begin position="21"/>
        <end position="36"/>
    </location>
</feature>
<feature type="region of interest" description="Disordered" evidence="1">
    <location>
        <begin position="1"/>
        <end position="97"/>
    </location>
</feature>